<name>A0A4Y2ARJ5_ARAVE</name>
<evidence type="ECO:0000313" key="1">
    <source>
        <dbReference type="EMBL" id="GBL81614.1"/>
    </source>
</evidence>
<dbReference type="Proteomes" id="UP000499080">
    <property type="component" value="Unassembled WGS sequence"/>
</dbReference>
<gene>
    <name evidence="1" type="ORF">AVEN_93410_1</name>
</gene>
<accession>A0A4Y2ARJ5</accession>
<dbReference type="GO" id="GO:0003676">
    <property type="term" value="F:nucleic acid binding"/>
    <property type="evidence" value="ECO:0007669"/>
    <property type="project" value="InterPro"/>
</dbReference>
<dbReference type="InterPro" id="IPR012337">
    <property type="entry name" value="RNaseH-like_sf"/>
</dbReference>
<dbReference type="PANTHER" id="PTHR47331">
    <property type="entry name" value="PHD-TYPE DOMAIN-CONTAINING PROTEIN"/>
    <property type="match status" value="1"/>
</dbReference>
<comment type="caution">
    <text evidence="1">The sequence shown here is derived from an EMBL/GenBank/DDBJ whole genome shotgun (WGS) entry which is preliminary data.</text>
</comment>
<dbReference type="EMBL" id="BGPR01000026">
    <property type="protein sequence ID" value="GBL81614.1"/>
    <property type="molecule type" value="Genomic_DNA"/>
</dbReference>
<evidence type="ECO:0008006" key="3">
    <source>
        <dbReference type="Google" id="ProtNLM"/>
    </source>
</evidence>
<keyword evidence="2" id="KW-1185">Reference proteome</keyword>
<organism evidence="1 2">
    <name type="scientific">Araneus ventricosus</name>
    <name type="common">Orbweaver spider</name>
    <name type="synonym">Epeira ventricosa</name>
    <dbReference type="NCBI Taxonomy" id="182803"/>
    <lineage>
        <taxon>Eukaryota</taxon>
        <taxon>Metazoa</taxon>
        <taxon>Ecdysozoa</taxon>
        <taxon>Arthropoda</taxon>
        <taxon>Chelicerata</taxon>
        <taxon>Arachnida</taxon>
        <taxon>Araneae</taxon>
        <taxon>Araneomorphae</taxon>
        <taxon>Entelegynae</taxon>
        <taxon>Araneoidea</taxon>
        <taxon>Araneidae</taxon>
        <taxon>Araneus</taxon>
    </lineage>
</organism>
<reference evidence="1 2" key="1">
    <citation type="journal article" date="2019" name="Sci. Rep.">
        <title>Orb-weaving spider Araneus ventricosus genome elucidates the spidroin gene catalogue.</title>
        <authorList>
            <person name="Kono N."/>
            <person name="Nakamura H."/>
            <person name="Ohtoshi R."/>
            <person name="Moran D.A.P."/>
            <person name="Shinohara A."/>
            <person name="Yoshida Y."/>
            <person name="Fujiwara M."/>
            <person name="Mori M."/>
            <person name="Tomita M."/>
            <person name="Arakawa K."/>
        </authorList>
    </citation>
    <scope>NUCLEOTIDE SEQUENCE [LARGE SCALE GENOMIC DNA]</scope>
</reference>
<sequence>MKTRSTCQSERNLVGSQEDLLLVLTRTVHLELVVNLTTEIFLLALRRFIACLGLCSEIWSDNARMVKRADVELKHLWSIINHPMVKDFYAFHKIQKHFLVEKAAWWGGFNERLIRSVKLAQRKTLGMSREELETLIIVKLKVSLTLVL</sequence>
<dbReference type="SUPFAM" id="SSF53098">
    <property type="entry name" value="Ribonuclease H-like"/>
    <property type="match status" value="1"/>
</dbReference>
<dbReference type="Gene3D" id="3.30.420.10">
    <property type="entry name" value="Ribonuclease H-like superfamily/Ribonuclease H"/>
    <property type="match status" value="1"/>
</dbReference>
<evidence type="ECO:0000313" key="2">
    <source>
        <dbReference type="Proteomes" id="UP000499080"/>
    </source>
</evidence>
<proteinExistence type="predicted"/>
<protein>
    <recommendedName>
        <fullName evidence="3">Integrase catalytic domain-containing protein</fullName>
    </recommendedName>
</protein>
<dbReference type="AlphaFoldDB" id="A0A4Y2ARJ5"/>
<dbReference type="InterPro" id="IPR036397">
    <property type="entry name" value="RNaseH_sf"/>
</dbReference>